<dbReference type="RefSeq" id="WP_369261006.1">
    <property type="nucleotide sequence ID" value="NZ_CP163440.1"/>
</dbReference>
<dbReference type="GO" id="GO:0004066">
    <property type="term" value="F:asparagine synthase (glutamine-hydrolyzing) activity"/>
    <property type="evidence" value="ECO:0007669"/>
    <property type="project" value="UniProtKB-EC"/>
</dbReference>
<dbReference type="SUPFAM" id="SSF56235">
    <property type="entry name" value="N-terminal nucleophile aminohydrolases (Ntn hydrolases)"/>
    <property type="match status" value="1"/>
</dbReference>
<proteinExistence type="predicted"/>
<name>A0AB39SBU1_9ACTN</name>
<keyword evidence="4 9" id="KW-0547">Nucleotide-binding</keyword>
<feature type="domain" description="Asparagine synthetase" evidence="10">
    <location>
        <begin position="226"/>
        <end position="366"/>
    </location>
</feature>
<evidence type="ECO:0000259" key="10">
    <source>
        <dbReference type="Pfam" id="PF00733"/>
    </source>
</evidence>
<feature type="domain" description="Glutamine amidotransferase type-2" evidence="11">
    <location>
        <begin position="66"/>
        <end position="161"/>
    </location>
</feature>
<dbReference type="InterPro" id="IPR006426">
    <property type="entry name" value="Asn_synth_AEB"/>
</dbReference>
<sequence length="513" mass="54412">MASPSQDLPAAFGFLASARPSGGRIPPAVFATRGTHTGVELSLREQTLGATLVHAPGLPPDSAQARDTDTAVLIAGEIYNRDDLYSVLGPKAGQPGGDAQLLLDLLRRYGPHAFRLVNGRFAAVVSTGRRVLLATDHAGSVPLYVCAGPGEVTASTEAKTLAGHGGPRGFPFADARRVRGLPGVYQVPAGAVMDIGLDSGTAETHRTWAPPLARRIMDEDDAVAAVRTALDRAVGARIAPGGTPLVVLSGGIDSSGVAALAHRAAGSIDSLSMGTDVSDEFVQARAVADHLGTRHREITVPTADLLRQLPYTVWAAESEDPHIIEYLLPLVALYRALDGPARRVLTGYGADIPLAGMHREDRLPNLDTAVAYDMATYDGLNEMSPVLSTLSGHWSTHPYWDRDVLDLLVSLEAGLKRRYGRDKWVLRAAMAELLPEQTVTRPKLGVHEGSGTTSSFSLLLLEEGVPERSVDAAKQQVVRELFDRTVVAGQDPGEVSTAEVVRSVADRLERGAA</sequence>
<evidence type="ECO:0000256" key="8">
    <source>
        <dbReference type="ARBA" id="ARBA00048741"/>
    </source>
</evidence>
<evidence type="ECO:0000256" key="4">
    <source>
        <dbReference type="ARBA" id="ARBA00022741"/>
    </source>
</evidence>
<dbReference type="InterPro" id="IPR014729">
    <property type="entry name" value="Rossmann-like_a/b/a_fold"/>
</dbReference>
<keyword evidence="2" id="KW-0436">Ligase</keyword>
<feature type="binding site" evidence="9">
    <location>
        <position position="98"/>
    </location>
    <ligand>
        <name>L-glutamine</name>
        <dbReference type="ChEBI" id="CHEBI:58359"/>
    </ligand>
</feature>
<dbReference type="GO" id="GO:0006529">
    <property type="term" value="P:asparagine biosynthetic process"/>
    <property type="evidence" value="ECO:0007669"/>
    <property type="project" value="UniProtKB-KW"/>
</dbReference>
<dbReference type="EC" id="6.3.5.4" evidence="1"/>
<dbReference type="SUPFAM" id="SSF52402">
    <property type="entry name" value="Adenine nucleotide alpha hydrolases-like"/>
    <property type="match status" value="1"/>
</dbReference>
<evidence type="ECO:0000259" key="11">
    <source>
        <dbReference type="Pfam" id="PF13537"/>
    </source>
</evidence>
<feature type="domain" description="Asparagine synthetase" evidence="10">
    <location>
        <begin position="397"/>
        <end position="453"/>
    </location>
</feature>
<evidence type="ECO:0000256" key="1">
    <source>
        <dbReference type="ARBA" id="ARBA00012737"/>
    </source>
</evidence>
<comment type="pathway">
    <text evidence="7">Amino-acid biosynthesis.</text>
</comment>
<evidence type="ECO:0000256" key="3">
    <source>
        <dbReference type="ARBA" id="ARBA00022605"/>
    </source>
</evidence>
<keyword evidence="3" id="KW-0028">Amino-acid biosynthesis</keyword>
<dbReference type="InterPro" id="IPR029055">
    <property type="entry name" value="Ntn_hydrolases_N"/>
</dbReference>
<dbReference type="InterPro" id="IPR017932">
    <property type="entry name" value="GATase_2_dom"/>
</dbReference>
<dbReference type="Pfam" id="PF13537">
    <property type="entry name" value="GATase_7"/>
    <property type="match status" value="1"/>
</dbReference>
<dbReference type="EMBL" id="CP163440">
    <property type="protein sequence ID" value="XDQ64346.1"/>
    <property type="molecule type" value="Genomic_DNA"/>
</dbReference>
<evidence type="ECO:0000256" key="6">
    <source>
        <dbReference type="ARBA" id="ARBA00022888"/>
    </source>
</evidence>
<evidence type="ECO:0000256" key="7">
    <source>
        <dbReference type="ARBA" id="ARBA00029440"/>
    </source>
</evidence>
<reference evidence="12" key="1">
    <citation type="submission" date="2024-07" db="EMBL/GenBank/DDBJ databases">
        <authorList>
            <person name="Yu S.T."/>
        </authorList>
    </citation>
    <scope>NUCLEOTIDE SEQUENCE</scope>
    <source>
        <strain evidence="12">R35</strain>
    </source>
</reference>
<dbReference type="GO" id="GO:0005524">
    <property type="term" value="F:ATP binding"/>
    <property type="evidence" value="ECO:0007669"/>
    <property type="project" value="UniProtKB-KW"/>
</dbReference>
<accession>A0AB39SBU1</accession>
<dbReference type="Pfam" id="PF00733">
    <property type="entry name" value="Asn_synthase"/>
    <property type="match status" value="2"/>
</dbReference>
<keyword evidence="5 9" id="KW-0067">ATP-binding</keyword>
<keyword evidence="6" id="KW-0061">Asparagine biosynthesis</keyword>
<evidence type="ECO:0000256" key="2">
    <source>
        <dbReference type="ARBA" id="ARBA00022598"/>
    </source>
</evidence>
<gene>
    <name evidence="12" type="ORF">AB5J50_27960</name>
</gene>
<dbReference type="Gene3D" id="3.60.20.10">
    <property type="entry name" value="Glutamine Phosphoribosylpyrophosphate, subunit 1, domain 1"/>
    <property type="match status" value="1"/>
</dbReference>
<dbReference type="AlphaFoldDB" id="A0AB39SBU1"/>
<protein>
    <recommendedName>
        <fullName evidence="1">asparagine synthase (glutamine-hydrolyzing)</fullName>
        <ecNumber evidence="1">6.3.5.4</ecNumber>
    </recommendedName>
</protein>
<evidence type="ECO:0000256" key="5">
    <source>
        <dbReference type="ARBA" id="ARBA00022840"/>
    </source>
</evidence>
<comment type="catalytic activity">
    <reaction evidence="8">
        <text>L-aspartate + L-glutamine + ATP + H2O = L-asparagine + L-glutamate + AMP + diphosphate + H(+)</text>
        <dbReference type="Rhea" id="RHEA:12228"/>
        <dbReference type="ChEBI" id="CHEBI:15377"/>
        <dbReference type="ChEBI" id="CHEBI:15378"/>
        <dbReference type="ChEBI" id="CHEBI:29985"/>
        <dbReference type="ChEBI" id="CHEBI:29991"/>
        <dbReference type="ChEBI" id="CHEBI:30616"/>
        <dbReference type="ChEBI" id="CHEBI:33019"/>
        <dbReference type="ChEBI" id="CHEBI:58048"/>
        <dbReference type="ChEBI" id="CHEBI:58359"/>
        <dbReference type="ChEBI" id="CHEBI:456215"/>
        <dbReference type="EC" id="6.3.5.4"/>
    </reaction>
</comment>
<dbReference type="CDD" id="cd01991">
    <property type="entry name" value="Asn_synthase_B_C"/>
    <property type="match status" value="1"/>
</dbReference>
<organism evidence="12">
    <name type="scientific">Streptomyces sp. R35</name>
    <dbReference type="NCBI Taxonomy" id="3238630"/>
    <lineage>
        <taxon>Bacteria</taxon>
        <taxon>Bacillati</taxon>
        <taxon>Actinomycetota</taxon>
        <taxon>Actinomycetes</taxon>
        <taxon>Kitasatosporales</taxon>
        <taxon>Streptomycetaceae</taxon>
        <taxon>Streptomyces</taxon>
    </lineage>
</organism>
<dbReference type="GO" id="GO:0005829">
    <property type="term" value="C:cytosol"/>
    <property type="evidence" value="ECO:0007669"/>
    <property type="project" value="TreeGrafter"/>
</dbReference>
<evidence type="ECO:0000313" key="12">
    <source>
        <dbReference type="EMBL" id="XDQ64346.1"/>
    </source>
</evidence>
<dbReference type="Gene3D" id="3.40.50.620">
    <property type="entry name" value="HUPs"/>
    <property type="match status" value="1"/>
</dbReference>
<dbReference type="InterPro" id="IPR050795">
    <property type="entry name" value="Asn_Synthetase"/>
</dbReference>
<evidence type="ECO:0000256" key="9">
    <source>
        <dbReference type="PIRSR" id="PIRSR001589-2"/>
    </source>
</evidence>
<dbReference type="PANTHER" id="PTHR11772">
    <property type="entry name" value="ASPARAGINE SYNTHETASE"/>
    <property type="match status" value="1"/>
</dbReference>
<dbReference type="InterPro" id="IPR001962">
    <property type="entry name" value="Asn_synthase"/>
</dbReference>
<dbReference type="PANTHER" id="PTHR11772:SF2">
    <property type="entry name" value="ASPARAGINE SYNTHETASE [GLUTAMINE-HYDROLYZING]"/>
    <property type="match status" value="1"/>
</dbReference>
<dbReference type="PIRSF" id="PIRSF001589">
    <property type="entry name" value="Asn_synthetase_glu-h"/>
    <property type="match status" value="1"/>
</dbReference>